<dbReference type="SUPFAM" id="SSF48371">
    <property type="entry name" value="ARM repeat"/>
    <property type="match status" value="2"/>
</dbReference>
<evidence type="ECO:0000256" key="3">
    <source>
        <dbReference type="SAM" id="MobiDB-lite"/>
    </source>
</evidence>
<feature type="repeat" description="ARM" evidence="2">
    <location>
        <begin position="151"/>
        <end position="193"/>
    </location>
</feature>
<dbReference type="InterPro" id="IPR000225">
    <property type="entry name" value="Armadillo"/>
</dbReference>
<feature type="domain" description="EDR1/CTR1/ARMC3-like peptidase-like" evidence="4">
    <location>
        <begin position="731"/>
        <end position="863"/>
    </location>
</feature>
<dbReference type="Proteomes" id="UP000549394">
    <property type="component" value="Unassembled WGS sequence"/>
</dbReference>
<feature type="repeat" description="ARM" evidence="2">
    <location>
        <begin position="452"/>
        <end position="496"/>
    </location>
</feature>
<name>A0A7I8VI11_9ANNE</name>
<dbReference type="InterPro" id="IPR052441">
    <property type="entry name" value="Armadillo-Ser/Thr_Kinase"/>
</dbReference>
<accession>A0A7I8VI11</accession>
<dbReference type="Pfam" id="PF00514">
    <property type="entry name" value="Arm"/>
    <property type="match status" value="1"/>
</dbReference>
<dbReference type="Pfam" id="PF13513">
    <property type="entry name" value="HEAT_EZ"/>
    <property type="match status" value="1"/>
</dbReference>
<dbReference type="OrthoDB" id="7537227at2759"/>
<feature type="region of interest" description="Disordered" evidence="3">
    <location>
        <begin position="1"/>
        <end position="20"/>
    </location>
</feature>
<dbReference type="AlphaFoldDB" id="A0A7I8VI11"/>
<dbReference type="PANTHER" id="PTHR46618:SF1">
    <property type="entry name" value="ARMADILLO REPEAT-CONTAINING PROTEIN 3"/>
    <property type="match status" value="1"/>
</dbReference>
<keyword evidence="1" id="KW-0677">Repeat</keyword>
<dbReference type="InterPro" id="IPR016024">
    <property type="entry name" value="ARM-type_fold"/>
</dbReference>
<evidence type="ECO:0000256" key="1">
    <source>
        <dbReference type="ARBA" id="ARBA00022737"/>
    </source>
</evidence>
<evidence type="ECO:0000256" key="2">
    <source>
        <dbReference type="PROSITE-ProRule" id="PRU00259"/>
    </source>
</evidence>
<feature type="region of interest" description="Disordered" evidence="3">
    <location>
        <begin position="665"/>
        <end position="733"/>
    </location>
</feature>
<keyword evidence="6" id="KW-1185">Reference proteome</keyword>
<feature type="region of interest" description="Disordered" evidence="3">
    <location>
        <begin position="289"/>
        <end position="341"/>
    </location>
</feature>
<dbReference type="EMBL" id="CAJFCJ010000006">
    <property type="protein sequence ID" value="CAD5115853.1"/>
    <property type="molecule type" value="Genomic_DNA"/>
</dbReference>
<dbReference type="PANTHER" id="PTHR46618">
    <property type="entry name" value="ARMADILLO REPEAT-CONTAINING PROTEIN 3"/>
    <property type="match status" value="1"/>
</dbReference>
<gene>
    <name evidence="5" type="ORF">DGYR_LOCUS4544</name>
</gene>
<feature type="compositionally biased region" description="Basic residues" evidence="3">
    <location>
        <begin position="686"/>
        <end position="701"/>
    </location>
</feature>
<proteinExistence type="predicted"/>
<reference evidence="5 6" key="1">
    <citation type="submission" date="2020-08" db="EMBL/GenBank/DDBJ databases">
        <authorList>
            <person name="Hejnol A."/>
        </authorList>
    </citation>
    <scope>NUCLEOTIDE SEQUENCE [LARGE SCALE GENOMIC DNA]</scope>
</reference>
<comment type="caution">
    <text evidence="5">The sequence shown here is derived from an EMBL/GenBank/DDBJ whole genome shotgun (WGS) entry which is preliminary data.</text>
</comment>
<dbReference type="InterPro" id="IPR055164">
    <property type="entry name" value="EDR1/CTR1/ARMC3-like_pept-like"/>
</dbReference>
<feature type="repeat" description="ARM" evidence="2">
    <location>
        <begin position="411"/>
        <end position="453"/>
    </location>
</feature>
<dbReference type="PROSITE" id="PS50176">
    <property type="entry name" value="ARM_REPEAT"/>
    <property type="match status" value="3"/>
</dbReference>
<dbReference type="InterPro" id="IPR011989">
    <property type="entry name" value="ARM-like"/>
</dbReference>
<dbReference type="SMART" id="SM00185">
    <property type="entry name" value="ARM"/>
    <property type="match status" value="8"/>
</dbReference>
<evidence type="ECO:0000313" key="6">
    <source>
        <dbReference type="Proteomes" id="UP000549394"/>
    </source>
</evidence>
<evidence type="ECO:0000313" key="5">
    <source>
        <dbReference type="EMBL" id="CAD5115853.1"/>
    </source>
</evidence>
<evidence type="ECO:0000259" key="4">
    <source>
        <dbReference type="Pfam" id="PF14381"/>
    </source>
</evidence>
<dbReference type="Gene3D" id="1.25.10.10">
    <property type="entry name" value="Leucine-rich Repeat Variant"/>
    <property type="match status" value="2"/>
</dbReference>
<dbReference type="Pfam" id="PF14381">
    <property type="entry name" value="EDR1_CTR1_ARMC3_pept"/>
    <property type="match status" value="1"/>
</dbReference>
<organism evidence="5 6">
    <name type="scientific">Dimorphilus gyrociliatus</name>
    <dbReference type="NCBI Taxonomy" id="2664684"/>
    <lineage>
        <taxon>Eukaryota</taxon>
        <taxon>Metazoa</taxon>
        <taxon>Spiralia</taxon>
        <taxon>Lophotrochozoa</taxon>
        <taxon>Annelida</taxon>
        <taxon>Polychaeta</taxon>
        <taxon>Polychaeta incertae sedis</taxon>
        <taxon>Dinophilidae</taxon>
        <taxon>Dimorphilus</taxon>
    </lineage>
</organism>
<protein>
    <submittedName>
        <fullName evidence="5">DgyrCDS4793</fullName>
    </submittedName>
</protein>
<sequence>MGKKIKKDDKSPPSDVFEPVQVDAKEAKTGVLLLKSEEEDVVAKAALSLYKFADKSEENKATLLELSAAEELLKLISHIDPIVKRNSMMALGTMAAHPNVRRYLRQTEGATSTIVNLLSPEESIVVHEFASLCLCAMSQEYTSKAEIIKSGGIEHLVRLLGVSDPDVIKNSIETLTLLLQDYSATSLIREAGGLPALLELLKSEYPVIQHFSLVAIERVSAEATSRAELRELEAPSLLVNLVGIPDLSDLHVFAISALSVLLIDTETATKMLENNALRRLLAFIEDTNAPEDESGGKESGKGKKGGKASDGRSSKKGKKKDKDRADSALPPSATQPVIPTLPHVKEHAARAIARSAQSDADIRRILHEAQVEKLFITLLTNEVWSVQVAGAQGLSAISESVISRQSAGEFGAIEILCKLLANEKNEVREASATALSRLTLSVPANCSIVAKHGIDNLIKLLLDDSSTETTLCSACVTMTNLSKDEKSRSDMTSHGAIGALIKRLKSPSCSVQNRVAHCLAALCTDFDAREKFKEEDGFESLQQLLYSNDDDVRRSVSWAVSVLAQDDECANTFGGLGTVDTLQDMLESKTRKNAFTQAALDGLLRRHLPAKWALNNRLDFNDTIIDGFYDVGKKAKNSRKLCPPLSFFLREPVLAENKPIILINAVPAKPPTPPPVVEETPEKGSSKGRKKESRSSKGKQKAQKEKEEEQEEPSPEVRSIVSSSDPEIPGDDRLCDYLRHVQERINPLPTTKDQVTALARYVADCMGGATDNVDNIPWELSINTLRQNLQSNIIPIGLIQKGIFHHRALLFKVLADRLGIKTSLHRADYNRAWNEVALVEDENGKYPPVLFMVDLITLPGRLMRYDSLEARDYISLPSALKSN</sequence>
<feature type="compositionally biased region" description="Basic and acidic residues" evidence="3">
    <location>
        <begin position="294"/>
        <end position="313"/>
    </location>
</feature>
<feature type="compositionally biased region" description="Basic and acidic residues" evidence="3">
    <location>
        <begin position="1"/>
        <end position="12"/>
    </location>
</feature>